<keyword evidence="10" id="KW-1185">Reference proteome</keyword>
<evidence type="ECO:0000313" key="10">
    <source>
        <dbReference type="Proteomes" id="UP000642070"/>
    </source>
</evidence>
<dbReference type="Proteomes" id="UP000642070">
    <property type="component" value="Unassembled WGS sequence"/>
</dbReference>
<keyword evidence="6 7" id="KW-0472">Membrane</keyword>
<evidence type="ECO:0000256" key="5">
    <source>
        <dbReference type="ARBA" id="ARBA00022989"/>
    </source>
</evidence>
<sequence length="316" mass="33692">MKIIKRLVTALLMLFVVSLLVFLFTQALPGDIARQVLGQNATPDQIARLRQQLGLDQSLLHQYLNWVGNLARFDLGTSLASGSPVGDLIGTRILNSATLVAATALLLFPLALLLGTAAARRPEGLIDQAVSAAALVVLAIPEFIIAILVVVVLATNVLRVLPPTSVVDPAHPAWQQPELLALPTLALVVGSLPYLTESVKTTLREELASEHVLWARLSGVPEWRIIWRHGLPNTIGPSLQVAATTLIYLTGGIVAVETVFAFPGLGSALVEAVNNRDIPVVQAITMLLAAIALLVYVVADVGGVLTNPRLRTRRTA</sequence>
<keyword evidence="4 7" id="KW-0812">Transmembrane</keyword>
<comment type="caution">
    <text evidence="9">The sequence shown here is derived from an EMBL/GenBank/DDBJ whole genome shotgun (WGS) entry which is preliminary data.</text>
</comment>
<gene>
    <name evidence="9" type="ORF">GCM10007977_098670</name>
</gene>
<dbReference type="InterPro" id="IPR000515">
    <property type="entry name" value="MetI-like"/>
</dbReference>
<dbReference type="RefSeq" id="WP_190257024.1">
    <property type="nucleotide sequence ID" value="NZ_BMPI01000086.1"/>
</dbReference>
<dbReference type="Pfam" id="PF00528">
    <property type="entry name" value="BPD_transp_1"/>
    <property type="match status" value="1"/>
</dbReference>
<dbReference type="EMBL" id="BMPI01000086">
    <property type="protein sequence ID" value="GGM81526.1"/>
    <property type="molecule type" value="Genomic_DNA"/>
</dbReference>
<feature type="transmembrane region" description="Helical" evidence="7">
    <location>
        <begin position="283"/>
        <end position="305"/>
    </location>
</feature>
<dbReference type="AlphaFoldDB" id="A0A917UCG2"/>
<dbReference type="InterPro" id="IPR045621">
    <property type="entry name" value="BPD_transp_1_N"/>
</dbReference>
<dbReference type="PANTHER" id="PTHR43163:SF3">
    <property type="entry name" value="PEPTIDE ABC TRANSPORTER PERMEASE PROTEIN"/>
    <property type="match status" value="1"/>
</dbReference>
<reference evidence="9" key="2">
    <citation type="submission" date="2020-09" db="EMBL/GenBank/DDBJ databases">
        <authorList>
            <person name="Sun Q."/>
            <person name="Ohkuma M."/>
        </authorList>
    </citation>
    <scope>NUCLEOTIDE SEQUENCE</scope>
    <source>
        <strain evidence="9">JCM 19831</strain>
    </source>
</reference>
<comment type="similarity">
    <text evidence="7">Belongs to the binding-protein-dependent transport system permease family.</text>
</comment>
<protein>
    <submittedName>
        <fullName evidence="9">ABC transporter permease</fullName>
    </submittedName>
</protein>
<evidence type="ECO:0000256" key="3">
    <source>
        <dbReference type="ARBA" id="ARBA00022475"/>
    </source>
</evidence>
<feature type="transmembrane region" description="Helical" evidence="7">
    <location>
        <begin position="129"/>
        <end position="154"/>
    </location>
</feature>
<dbReference type="GO" id="GO:0005886">
    <property type="term" value="C:plasma membrane"/>
    <property type="evidence" value="ECO:0007669"/>
    <property type="project" value="UniProtKB-SubCell"/>
</dbReference>
<evidence type="ECO:0000256" key="4">
    <source>
        <dbReference type="ARBA" id="ARBA00022692"/>
    </source>
</evidence>
<feature type="transmembrane region" description="Helical" evidence="7">
    <location>
        <begin position="174"/>
        <end position="195"/>
    </location>
</feature>
<feature type="transmembrane region" description="Helical" evidence="7">
    <location>
        <begin position="241"/>
        <end position="263"/>
    </location>
</feature>
<accession>A0A917UCG2</accession>
<comment type="subcellular location">
    <subcellularLocation>
        <location evidence="1 7">Cell membrane</location>
        <topology evidence="1 7">Multi-pass membrane protein</topology>
    </subcellularLocation>
</comment>
<evidence type="ECO:0000313" key="9">
    <source>
        <dbReference type="EMBL" id="GGM81526.1"/>
    </source>
</evidence>
<evidence type="ECO:0000256" key="7">
    <source>
        <dbReference type="RuleBase" id="RU363032"/>
    </source>
</evidence>
<keyword evidence="2 7" id="KW-0813">Transport</keyword>
<feature type="domain" description="ABC transmembrane type-1" evidence="8">
    <location>
        <begin position="93"/>
        <end position="299"/>
    </location>
</feature>
<dbReference type="GO" id="GO:0055085">
    <property type="term" value="P:transmembrane transport"/>
    <property type="evidence" value="ECO:0007669"/>
    <property type="project" value="InterPro"/>
</dbReference>
<feature type="transmembrane region" description="Helical" evidence="7">
    <location>
        <begin position="93"/>
        <end position="117"/>
    </location>
</feature>
<dbReference type="PROSITE" id="PS50928">
    <property type="entry name" value="ABC_TM1"/>
    <property type="match status" value="1"/>
</dbReference>
<name>A0A917UCG2_9ACTN</name>
<dbReference type="InterPro" id="IPR035906">
    <property type="entry name" value="MetI-like_sf"/>
</dbReference>
<evidence type="ECO:0000256" key="2">
    <source>
        <dbReference type="ARBA" id="ARBA00022448"/>
    </source>
</evidence>
<dbReference type="Gene3D" id="1.10.3720.10">
    <property type="entry name" value="MetI-like"/>
    <property type="match status" value="1"/>
</dbReference>
<dbReference type="CDD" id="cd06261">
    <property type="entry name" value="TM_PBP2"/>
    <property type="match status" value="1"/>
</dbReference>
<dbReference type="Pfam" id="PF19300">
    <property type="entry name" value="BPD_transp_1_N"/>
    <property type="match status" value="1"/>
</dbReference>
<dbReference type="SUPFAM" id="SSF161098">
    <property type="entry name" value="MetI-like"/>
    <property type="match status" value="1"/>
</dbReference>
<evidence type="ECO:0000256" key="6">
    <source>
        <dbReference type="ARBA" id="ARBA00023136"/>
    </source>
</evidence>
<keyword evidence="5 7" id="KW-1133">Transmembrane helix</keyword>
<dbReference type="PANTHER" id="PTHR43163">
    <property type="entry name" value="DIPEPTIDE TRANSPORT SYSTEM PERMEASE PROTEIN DPPB-RELATED"/>
    <property type="match status" value="1"/>
</dbReference>
<reference evidence="9" key="1">
    <citation type="journal article" date="2014" name="Int. J. Syst. Evol. Microbiol.">
        <title>Complete genome sequence of Corynebacterium casei LMG S-19264T (=DSM 44701T), isolated from a smear-ripened cheese.</title>
        <authorList>
            <consortium name="US DOE Joint Genome Institute (JGI-PGF)"/>
            <person name="Walter F."/>
            <person name="Albersmeier A."/>
            <person name="Kalinowski J."/>
            <person name="Ruckert C."/>
        </authorList>
    </citation>
    <scope>NUCLEOTIDE SEQUENCE</scope>
    <source>
        <strain evidence="9">JCM 19831</strain>
    </source>
</reference>
<evidence type="ECO:0000256" key="1">
    <source>
        <dbReference type="ARBA" id="ARBA00004651"/>
    </source>
</evidence>
<organism evidence="9 10">
    <name type="scientific">Dactylosporangium sucinum</name>
    <dbReference type="NCBI Taxonomy" id="1424081"/>
    <lineage>
        <taxon>Bacteria</taxon>
        <taxon>Bacillati</taxon>
        <taxon>Actinomycetota</taxon>
        <taxon>Actinomycetes</taxon>
        <taxon>Micromonosporales</taxon>
        <taxon>Micromonosporaceae</taxon>
        <taxon>Dactylosporangium</taxon>
    </lineage>
</organism>
<proteinExistence type="inferred from homology"/>
<keyword evidence="3" id="KW-1003">Cell membrane</keyword>
<evidence type="ECO:0000259" key="8">
    <source>
        <dbReference type="PROSITE" id="PS50928"/>
    </source>
</evidence>